<dbReference type="Gene3D" id="2.30.330.10">
    <property type="entry name" value="SpoA-like"/>
    <property type="match status" value="1"/>
</dbReference>
<organism evidence="3">
    <name type="scientific">Edaphobacter paludis</name>
    <dbReference type="NCBI Taxonomy" id="3035702"/>
    <lineage>
        <taxon>Bacteria</taxon>
        <taxon>Pseudomonadati</taxon>
        <taxon>Acidobacteriota</taxon>
        <taxon>Terriglobia</taxon>
        <taxon>Terriglobales</taxon>
        <taxon>Acidobacteriaceae</taxon>
        <taxon>Edaphobacter</taxon>
    </lineage>
</organism>
<dbReference type="Pfam" id="PF01052">
    <property type="entry name" value="FliMN_C"/>
    <property type="match status" value="1"/>
</dbReference>
<reference evidence="3" key="1">
    <citation type="submission" date="2023-03" db="EMBL/GenBank/DDBJ databases">
        <title>Edaphobacter sp.</title>
        <authorList>
            <person name="Huber K.J."/>
            <person name="Papendorf J."/>
            <person name="Pilke C."/>
            <person name="Bunk B."/>
            <person name="Sproeer C."/>
            <person name="Pester M."/>
        </authorList>
    </citation>
    <scope>NUCLEOTIDE SEQUENCE</scope>
    <source>
        <strain evidence="3">DSM 109919</strain>
        <strain evidence="4">DSM 109920</strain>
    </source>
</reference>
<name>A0AAU7D182_9BACT</name>
<feature type="domain" description="Flagellar motor switch protein FliN-like C-terminal" evidence="2">
    <location>
        <begin position="41"/>
        <end position="110"/>
    </location>
</feature>
<feature type="region of interest" description="Disordered" evidence="1">
    <location>
        <begin position="1"/>
        <end position="24"/>
    </location>
</feature>
<dbReference type="EMBL" id="CP121195">
    <property type="protein sequence ID" value="XBH14638.1"/>
    <property type="molecule type" value="Genomic_DNA"/>
</dbReference>
<dbReference type="InterPro" id="IPR001543">
    <property type="entry name" value="FliN-like_C"/>
</dbReference>
<sequence length="110" mass="12230">MTETGLMAHAAAASNAEVKPEANPEMPWMSRIEEHSSWPILSQLAVTMTVEIPLSRFKVQDLLGLKEGQIFQSASPDTEDVPLKIGDVQLGWTEFEVVEQKIALRLTRLV</sequence>
<dbReference type="InterPro" id="IPR036429">
    <property type="entry name" value="SpoA-like_sf"/>
</dbReference>
<keyword evidence="3" id="KW-0966">Cell projection</keyword>
<evidence type="ECO:0000259" key="2">
    <source>
        <dbReference type="Pfam" id="PF01052"/>
    </source>
</evidence>
<keyword evidence="3" id="KW-0969">Cilium</keyword>
<dbReference type="KEGG" id="epl:P4G45_05635"/>
<proteinExistence type="predicted"/>
<protein>
    <submittedName>
        <fullName evidence="3">FliM/FliN family flagellar motor C-terminal domain-containing protein</fullName>
    </submittedName>
</protein>
<evidence type="ECO:0000256" key="1">
    <source>
        <dbReference type="SAM" id="MobiDB-lite"/>
    </source>
</evidence>
<dbReference type="AlphaFoldDB" id="A0AAU7D182"/>
<gene>
    <name evidence="3" type="ORF">P4G45_05635</name>
    <name evidence="4" type="ORF">P8936_05605</name>
</gene>
<accession>A0AAU7DBY4</accession>
<dbReference type="RefSeq" id="WP_348268698.1">
    <property type="nucleotide sequence ID" value="NZ_CP121194.1"/>
</dbReference>
<accession>A0AAU7D182</accession>
<dbReference type="SUPFAM" id="SSF101801">
    <property type="entry name" value="Surface presentation of antigens (SPOA)"/>
    <property type="match status" value="1"/>
</dbReference>
<evidence type="ECO:0000313" key="3">
    <source>
        <dbReference type="EMBL" id="XBH11211.1"/>
    </source>
</evidence>
<evidence type="ECO:0000313" key="4">
    <source>
        <dbReference type="EMBL" id="XBH14638.1"/>
    </source>
</evidence>
<dbReference type="EMBL" id="CP121194">
    <property type="protein sequence ID" value="XBH11211.1"/>
    <property type="molecule type" value="Genomic_DNA"/>
</dbReference>
<keyword evidence="3" id="KW-0282">Flagellum</keyword>